<accession>A0AAD9HNK2</accession>
<evidence type="ECO:0000313" key="2">
    <source>
        <dbReference type="EMBL" id="KAK2031224.1"/>
    </source>
</evidence>
<gene>
    <name evidence="2" type="ORF">LX32DRAFT_283055</name>
</gene>
<feature type="region of interest" description="Disordered" evidence="1">
    <location>
        <begin position="25"/>
        <end position="75"/>
    </location>
</feature>
<proteinExistence type="predicted"/>
<evidence type="ECO:0000256" key="1">
    <source>
        <dbReference type="SAM" id="MobiDB-lite"/>
    </source>
</evidence>
<reference evidence="2" key="1">
    <citation type="submission" date="2021-06" db="EMBL/GenBank/DDBJ databases">
        <title>Comparative genomics, transcriptomics and evolutionary studies reveal genomic signatures of adaptation to plant cell wall in hemibiotrophic fungi.</title>
        <authorList>
            <consortium name="DOE Joint Genome Institute"/>
            <person name="Baroncelli R."/>
            <person name="Diaz J.F."/>
            <person name="Benocci T."/>
            <person name="Peng M."/>
            <person name="Battaglia E."/>
            <person name="Haridas S."/>
            <person name="Andreopoulos W."/>
            <person name="Labutti K."/>
            <person name="Pangilinan J."/>
            <person name="Floch G.L."/>
            <person name="Makela M.R."/>
            <person name="Henrissat B."/>
            <person name="Grigoriev I.V."/>
            <person name="Crouch J.A."/>
            <person name="De Vries R.P."/>
            <person name="Sukno S.A."/>
            <person name="Thon M.R."/>
        </authorList>
    </citation>
    <scope>NUCLEOTIDE SEQUENCE</scope>
    <source>
        <strain evidence="2">MAFF235873</strain>
    </source>
</reference>
<feature type="region of interest" description="Disordered" evidence="1">
    <location>
        <begin position="84"/>
        <end position="103"/>
    </location>
</feature>
<sequence length="135" mass="14273">MKPGFSCAAVFQLATLLKPTYQARTPGQAGDGLQQRNALARAERAGERAFAGGQPSSKESCGGREMPTHQTKQRGTAVIMAGHPSKSFAHPQGPGSGVRCAESPLELDKDQSTVARRSMVQLLPFTPDALISVIL</sequence>
<organism evidence="2 3">
    <name type="scientific">Colletotrichum zoysiae</name>
    <dbReference type="NCBI Taxonomy" id="1216348"/>
    <lineage>
        <taxon>Eukaryota</taxon>
        <taxon>Fungi</taxon>
        <taxon>Dikarya</taxon>
        <taxon>Ascomycota</taxon>
        <taxon>Pezizomycotina</taxon>
        <taxon>Sordariomycetes</taxon>
        <taxon>Hypocreomycetidae</taxon>
        <taxon>Glomerellales</taxon>
        <taxon>Glomerellaceae</taxon>
        <taxon>Colletotrichum</taxon>
        <taxon>Colletotrichum graminicola species complex</taxon>
    </lineage>
</organism>
<dbReference type="AlphaFoldDB" id="A0AAD9HNK2"/>
<dbReference type="Proteomes" id="UP001232148">
    <property type="component" value="Unassembled WGS sequence"/>
</dbReference>
<name>A0AAD9HNK2_9PEZI</name>
<dbReference type="EMBL" id="MU842842">
    <property type="protein sequence ID" value="KAK2031224.1"/>
    <property type="molecule type" value="Genomic_DNA"/>
</dbReference>
<comment type="caution">
    <text evidence="2">The sequence shown here is derived from an EMBL/GenBank/DDBJ whole genome shotgun (WGS) entry which is preliminary data.</text>
</comment>
<protein>
    <submittedName>
        <fullName evidence="2">Uncharacterized protein</fullName>
    </submittedName>
</protein>
<keyword evidence="3" id="KW-1185">Reference proteome</keyword>
<evidence type="ECO:0000313" key="3">
    <source>
        <dbReference type="Proteomes" id="UP001232148"/>
    </source>
</evidence>